<gene>
    <name evidence="3" type="ORF">HKD42_05230</name>
</gene>
<evidence type="ECO:0000259" key="2">
    <source>
        <dbReference type="Pfam" id="PF07811"/>
    </source>
</evidence>
<evidence type="ECO:0000313" key="3">
    <source>
        <dbReference type="EMBL" id="NMW31455.1"/>
    </source>
</evidence>
<reference evidence="3 4" key="1">
    <citation type="submission" date="2020-04" db="EMBL/GenBank/DDBJ databases">
        <authorList>
            <person name="Liu A."/>
        </authorList>
    </citation>
    <scope>NUCLEOTIDE SEQUENCE [LARGE SCALE GENOMIC DNA]</scope>
    <source>
        <strain evidence="3 4">RZ02</strain>
    </source>
</reference>
<name>A0A848QMS6_9SPHN</name>
<sequence>MLNATKATPRRRSFRALARDLKANLSGVSMVEFALVLPVLLTMGLYGTEIARMATVNMTLSQIALSLADNASRLGQTDNSGVTPTITEGNVDAVLAGAIRDGQAIDLETEGRIILTSLEYDDFTDRQFIRWQRCRGNLDVDSKYGNDTTLNGLTGSPINGMGRGASKVTAQSGMAVMYVEVEYTYKALFENPFGSGDRTLRKEAAYLIRDDRNLTPGLTGGDSDSECE</sequence>
<proteinExistence type="predicted"/>
<keyword evidence="4" id="KW-1185">Reference proteome</keyword>
<feature type="domain" description="TadE-like" evidence="2">
    <location>
        <begin position="27"/>
        <end position="64"/>
    </location>
</feature>
<dbReference type="InterPro" id="IPR012495">
    <property type="entry name" value="TadE-like_dom"/>
</dbReference>
<accession>A0A848QMS6</accession>
<comment type="caution">
    <text evidence="3">The sequence shown here is derived from an EMBL/GenBank/DDBJ whole genome shotgun (WGS) entry which is preliminary data.</text>
</comment>
<keyword evidence="1" id="KW-0812">Transmembrane</keyword>
<protein>
    <submittedName>
        <fullName evidence="3">Pilus assembly protein</fullName>
    </submittedName>
</protein>
<keyword evidence="1" id="KW-1133">Transmembrane helix</keyword>
<dbReference type="AlphaFoldDB" id="A0A848QMS6"/>
<dbReference type="Pfam" id="PF07811">
    <property type="entry name" value="TadE"/>
    <property type="match status" value="1"/>
</dbReference>
<evidence type="ECO:0000313" key="4">
    <source>
        <dbReference type="Proteomes" id="UP000561181"/>
    </source>
</evidence>
<dbReference type="EMBL" id="JABCRE010000002">
    <property type="protein sequence ID" value="NMW31455.1"/>
    <property type="molecule type" value="Genomic_DNA"/>
</dbReference>
<keyword evidence="1" id="KW-0472">Membrane</keyword>
<dbReference type="Proteomes" id="UP000561181">
    <property type="component" value="Unassembled WGS sequence"/>
</dbReference>
<dbReference type="RefSeq" id="WP_170010952.1">
    <property type="nucleotide sequence ID" value="NZ_JABCRE010000002.1"/>
</dbReference>
<feature type="transmembrane region" description="Helical" evidence="1">
    <location>
        <begin position="21"/>
        <end position="46"/>
    </location>
</feature>
<evidence type="ECO:0000256" key="1">
    <source>
        <dbReference type="SAM" id="Phobius"/>
    </source>
</evidence>
<organism evidence="3 4">
    <name type="scientific">Pontixanthobacter rizhaonensis</name>
    <dbReference type="NCBI Taxonomy" id="2730337"/>
    <lineage>
        <taxon>Bacteria</taxon>
        <taxon>Pseudomonadati</taxon>
        <taxon>Pseudomonadota</taxon>
        <taxon>Alphaproteobacteria</taxon>
        <taxon>Sphingomonadales</taxon>
        <taxon>Erythrobacteraceae</taxon>
        <taxon>Pontixanthobacter</taxon>
    </lineage>
</organism>